<evidence type="ECO:0000256" key="1">
    <source>
        <dbReference type="ARBA" id="ARBA00004496"/>
    </source>
</evidence>
<dbReference type="KEGG" id="acx:Achr_6740"/>
<dbReference type="SUPFAM" id="SSF52402">
    <property type="entry name" value="Adenine nucleotide alpha hydrolases-like"/>
    <property type="match status" value="2"/>
</dbReference>
<accession>A0A0C4WGM6</accession>
<dbReference type="STRING" id="1328314.Achr_6740"/>
<organism evidence="6 7">
    <name type="scientific">Azotobacter chroococcum NCIMB 8003</name>
    <dbReference type="NCBI Taxonomy" id="1328314"/>
    <lineage>
        <taxon>Bacteria</taxon>
        <taxon>Pseudomonadati</taxon>
        <taxon>Pseudomonadota</taxon>
        <taxon>Gammaproteobacteria</taxon>
        <taxon>Pseudomonadales</taxon>
        <taxon>Pseudomonadaceae</taxon>
        <taxon>Azotobacter</taxon>
    </lineage>
</organism>
<dbReference type="AlphaFoldDB" id="A0A0C4WGM6"/>
<feature type="domain" description="UspA" evidence="5">
    <location>
        <begin position="137"/>
        <end position="271"/>
    </location>
</feature>
<evidence type="ECO:0000256" key="4">
    <source>
        <dbReference type="ARBA" id="ARBA00022490"/>
    </source>
</evidence>
<protein>
    <submittedName>
        <fullName evidence="6">Universal stress protein UspA</fullName>
    </submittedName>
</protein>
<evidence type="ECO:0000256" key="2">
    <source>
        <dbReference type="ARBA" id="ARBA00008791"/>
    </source>
</evidence>
<dbReference type="HOGENOM" id="CLU_049301_2_1_6"/>
<dbReference type="Gene3D" id="3.40.50.620">
    <property type="entry name" value="HUPs"/>
    <property type="match status" value="2"/>
</dbReference>
<dbReference type="RefSeq" id="WP_039801882.1">
    <property type="nucleotide sequence ID" value="NZ_CP010415.1"/>
</dbReference>
<keyword evidence="7" id="KW-1185">Reference proteome</keyword>
<dbReference type="InterPro" id="IPR006015">
    <property type="entry name" value="Universal_stress_UspA"/>
</dbReference>
<dbReference type="InterPro" id="IPR006016">
    <property type="entry name" value="UspA"/>
</dbReference>
<dbReference type="PANTHER" id="PTHR46268:SF23">
    <property type="entry name" value="UNIVERSAL STRESS PROTEIN A-RELATED"/>
    <property type="match status" value="1"/>
</dbReference>
<gene>
    <name evidence="6" type="ORF">Achr_6740</name>
</gene>
<dbReference type="EMBL" id="CP010415">
    <property type="protein sequence ID" value="AJE20173.1"/>
    <property type="molecule type" value="Genomic_DNA"/>
</dbReference>
<evidence type="ECO:0000313" key="6">
    <source>
        <dbReference type="EMBL" id="AJE20173.1"/>
    </source>
</evidence>
<evidence type="ECO:0000256" key="3">
    <source>
        <dbReference type="ARBA" id="ARBA00011738"/>
    </source>
</evidence>
<proteinExistence type="inferred from homology"/>
<dbReference type="CDD" id="cd00293">
    <property type="entry name" value="USP-like"/>
    <property type="match status" value="1"/>
</dbReference>
<dbReference type="Proteomes" id="UP000068210">
    <property type="component" value="Chromosome"/>
</dbReference>
<evidence type="ECO:0000313" key="7">
    <source>
        <dbReference type="Proteomes" id="UP000068210"/>
    </source>
</evidence>
<comment type="similarity">
    <text evidence="2">Belongs to the universal stress protein A family.</text>
</comment>
<comment type="subcellular location">
    <subcellularLocation>
        <location evidence="1">Cytoplasm</location>
    </subcellularLocation>
</comment>
<keyword evidence="4" id="KW-0963">Cytoplasm</keyword>
<evidence type="ECO:0000259" key="5">
    <source>
        <dbReference type="Pfam" id="PF00582"/>
    </source>
</evidence>
<dbReference type="PANTHER" id="PTHR46268">
    <property type="entry name" value="STRESS RESPONSE PROTEIN NHAX"/>
    <property type="match status" value="1"/>
</dbReference>
<sequence>MVKHILIAHDLSPEADIALRRAIQLAGQLRARLTLLHVASSQPSPALLARLRSAEERTLATHLQGQPPLDVQLRLEVGPHPAELILQYISLGNCDLLVLGSHHQQPTQGFAGSVQERILEASPIPVLVAVDPAGAPYARALAAIDFSPCASRALRAAWQLLPPGAQLKALHVQEVATIRAADNPDERAFQQSLFERFIGAEFTALPPRAVQFSHSFQSGERQACLDAALADQAAQLLALGGHSRDALSERLLGSLTRHYLDNPPCDLLVVR</sequence>
<comment type="subunit">
    <text evidence="3">Homodimer.</text>
</comment>
<name>A0A0C4WGM6_9GAMM</name>
<dbReference type="InterPro" id="IPR014729">
    <property type="entry name" value="Rossmann-like_a/b/a_fold"/>
</dbReference>
<dbReference type="GO" id="GO:0005737">
    <property type="term" value="C:cytoplasm"/>
    <property type="evidence" value="ECO:0007669"/>
    <property type="project" value="UniProtKB-SubCell"/>
</dbReference>
<feature type="domain" description="UspA" evidence="5">
    <location>
        <begin position="1"/>
        <end position="128"/>
    </location>
</feature>
<dbReference type="Pfam" id="PF00582">
    <property type="entry name" value="Usp"/>
    <property type="match status" value="2"/>
</dbReference>
<reference evidence="6 7" key="1">
    <citation type="journal article" date="2015" name="PLoS ONE">
        <title>Azotobacter Genomes: The Genome of Azotobacter chroococcum NCIMB 8003 (ATCC 4412).</title>
        <authorList>
            <person name="Robson R.L."/>
            <person name="Jones R."/>
            <person name="Robson R.M."/>
            <person name="Schwartz A."/>
            <person name="Richardson T.H."/>
        </authorList>
    </citation>
    <scope>NUCLEOTIDE SEQUENCE [LARGE SCALE GENOMIC DNA]</scope>
    <source>
        <strain evidence="6 7">NCIMB 8003</strain>
    </source>
</reference>
<dbReference type="PRINTS" id="PR01438">
    <property type="entry name" value="UNVRSLSTRESS"/>
</dbReference>